<organism evidence="3 4">
    <name type="scientific">Rhodosorus marinus</name>
    <dbReference type="NCBI Taxonomy" id="101924"/>
    <lineage>
        <taxon>Eukaryota</taxon>
        <taxon>Rhodophyta</taxon>
        <taxon>Stylonematophyceae</taxon>
        <taxon>Stylonematales</taxon>
        <taxon>Stylonemataceae</taxon>
        <taxon>Rhodosorus</taxon>
    </lineage>
</organism>
<keyword evidence="2" id="KW-0732">Signal</keyword>
<keyword evidence="4" id="KW-1185">Reference proteome</keyword>
<keyword evidence="1" id="KW-0812">Transmembrane</keyword>
<feature type="chain" id="PRO_5043821340" description="Transmembrane protein 231" evidence="2">
    <location>
        <begin position="21"/>
        <end position="572"/>
    </location>
</feature>
<protein>
    <recommendedName>
        <fullName evidence="5">Transmembrane protein 231</fullName>
    </recommendedName>
</protein>
<reference evidence="3 4" key="1">
    <citation type="journal article" date="2023" name="Nat. Commun.">
        <title>Origin of minicircular mitochondrial genomes in red algae.</title>
        <authorList>
            <person name="Lee Y."/>
            <person name="Cho C.H."/>
            <person name="Lee Y.M."/>
            <person name="Park S.I."/>
            <person name="Yang J.H."/>
            <person name="West J.A."/>
            <person name="Bhattacharya D."/>
            <person name="Yoon H.S."/>
        </authorList>
    </citation>
    <scope>NUCLEOTIDE SEQUENCE [LARGE SCALE GENOMIC DNA]</scope>
    <source>
        <strain evidence="3 4">CCMP1338</strain>
        <tissue evidence="3">Whole cell</tissue>
    </source>
</reference>
<keyword evidence="1" id="KW-1133">Transmembrane helix</keyword>
<evidence type="ECO:0008006" key="5">
    <source>
        <dbReference type="Google" id="ProtNLM"/>
    </source>
</evidence>
<evidence type="ECO:0000313" key="4">
    <source>
        <dbReference type="Proteomes" id="UP001157974"/>
    </source>
</evidence>
<name>A0AAV8V4Z6_9RHOD</name>
<dbReference type="Proteomes" id="UP001157974">
    <property type="component" value="Unassembled WGS sequence"/>
</dbReference>
<gene>
    <name evidence="3" type="ORF">NDN08_005807</name>
</gene>
<feature type="signal peptide" evidence="2">
    <location>
        <begin position="1"/>
        <end position="20"/>
    </location>
</feature>
<evidence type="ECO:0000256" key="2">
    <source>
        <dbReference type="SAM" id="SignalP"/>
    </source>
</evidence>
<comment type="caution">
    <text evidence="3">The sequence shown here is derived from an EMBL/GenBank/DDBJ whole genome shotgun (WGS) entry which is preliminary data.</text>
</comment>
<proteinExistence type="predicted"/>
<evidence type="ECO:0000313" key="3">
    <source>
        <dbReference type="EMBL" id="KAJ8909112.1"/>
    </source>
</evidence>
<dbReference type="EMBL" id="JAMWBK010000001">
    <property type="protein sequence ID" value="KAJ8909112.1"/>
    <property type="molecule type" value="Genomic_DNA"/>
</dbReference>
<dbReference type="AlphaFoldDB" id="A0AAV8V4Z6"/>
<sequence length="572" mass="64550">MASKLSIWVLILGFLALGGSQPDDGAILDHEGSILEDDRVTIADDGVRLAAGAKLADHKSIQPDNRAKLADDGSVHADDGAIQADNRAIQVGDSAEFVLNKDEEEDTLEDLSEIQFLVFVKSLANDHPTAEVFANGELSSYWLCVDDDPTQCFFDSQYSERIAFGIQWSSAANLTLLKPTLTNSSAIADAKPLDFKYEREERSGEFSIEYNCVEKGDIKFEIDLPFNVAKEDHVMPEQRVSFSWIKRCPGNETPSGVRMGFIDSEREQPFVYFQAPETNMHVNMFEQATSIFLELDKDHTETNRWFHEPIVSVSDKAVVNVYLELPLENTIYRDQATQLKVKYECLRKKQAIVTLKVPMPPFRDLIAIWVKDCSGAVARGLQVQSMDGSTLWNHEESDHLSSVVIPENQSDFTVQLVNVAKNEEFFFGSTNVISLHPSVALVRVKEPSFSEGMTTTFLRPRGDILFSGATSLLRIVFDCQSRGMSNILVTFSPRKYEKVEVRLSKACASPKRRRVHYILLSWLARGVQFFLVIVFTVVLLVVTIRWGRLLLPSRQRRKFGRYPKARKRPIPV</sequence>
<evidence type="ECO:0000256" key="1">
    <source>
        <dbReference type="SAM" id="Phobius"/>
    </source>
</evidence>
<feature type="transmembrane region" description="Helical" evidence="1">
    <location>
        <begin position="529"/>
        <end position="551"/>
    </location>
</feature>
<keyword evidence="1" id="KW-0472">Membrane</keyword>
<accession>A0AAV8V4Z6</accession>